<accession>A0ABR0KKP0</accession>
<name>A0ABR0KKP0_9EURO</name>
<gene>
    <name evidence="2" type="ORF">LTR24_001555</name>
</gene>
<dbReference type="EMBL" id="JAVRRG010000011">
    <property type="protein sequence ID" value="KAK5099154.1"/>
    <property type="molecule type" value="Genomic_DNA"/>
</dbReference>
<proteinExistence type="predicted"/>
<reference evidence="2 3" key="1">
    <citation type="submission" date="2023-08" db="EMBL/GenBank/DDBJ databases">
        <title>Black Yeasts Isolated from many extreme environments.</title>
        <authorList>
            <person name="Coleine C."/>
            <person name="Stajich J.E."/>
            <person name="Selbmann L."/>
        </authorList>
    </citation>
    <scope>NUCLEOTIDE SEQUENCE [LARGE SCALE GENOMIC DNA]</scope>
    <source>
        <strain evidence="2 3">CCFEE 5885</strain>
    </source>
</reference>
<protein>
    <submittedName>
        <fullName evidence="2">Uncharacterized protein</fullName>
    </submittedName>
</protein>
<dbReference type="Proteomes" id="UP001345013">
    <property type="component" value="Unassembled WGS sequence"/>
</dbReference>
<evidence type="ECO:0000313" key="2">
    <source>
        <dbReference type="EMBL" id="KAK5099154.1"/>
    </source>
</evidence>
<keyword evidence="3" id="KW-1185">Reference proteome</keyword>
<keyword evidence="1" id="KW-0812">Transmembrane</keyword>
<keyword evidence="1" id="KW-1133">Transmembrane helix</keyword>
<feature type="transmembrane region" description="Helical" evidence="1">
    <location>
        <begin position="27"/>
        <end position="49"/>
    </location>
</feature>
<organism evidence="2 3">
    <name type="scientific">Lithohypha guttulata</name>
    <dbReference type="NCBI Taxonomy" id="1690604"/>
    <lineage>
        <taxon>Eukaryota</taxon>
        <taxon>Fungi</taxon>
        <taxon>Dikarya</taxon>
        <taxon>Ascomycota</taxon>
        <taxon>Pezizomycotina</taxon>
        <taxon>Eurotiomycetes</taxon>
        <taxon>Chaetothyriomycetidae</taxon>
        <taxon>Chaetothyriales</taxon>
        <taxon>Trichomeriaceae</taxon>
        <taxon>Lithohypha</taxon>
    </lineage>
</organism>
<comment type="caution">
    <text evidence="2">The sequence shown here is derived from an EMBL/GenBank/DDBJ whole genome shotgun (WGS) entry which is preliminary data.</text>
</comment>
<keyword evidence="1" id="KW-0472">Membrane</keyword>
<evidence type="ECO:0000313" key="3">
    <source>
        <dbReference type="Proteomes" id="UP001345013"/>
    </source>
</evidence>
<evidence type="ECO:0000256" key="1">
    <source>
        <dbReference type="SAM" id="Phobius"/>
    </source>
</evidence>
<sequence>MPVIPRDDLPICKNRPFLKNIEDPKNAALLSLGLILGVQVLLFAGFMLARNYQRKVLARKVTGYPVQASVVIPPKPMQASVVPARKPVPAAAAIPHKPVHRKPVPAPRVISRKPVPAGKGLCVVWLRTY</sequence>